<gene>
    <name evidence="8" type="primary">LOC101328055</name>
</gene>
<proteinExistence type="predicted"/>
<evidence type="ECO:0000313" key="7">
    <source>
        <dbReference type="Proteomes" id="UP000245320"/>
    </source>
</evidence>
<evidence type="ECO:0000256" key="5">
    <source>
        <dbReference type="ARBA" id="ARBA00023136"/>
    </source>
</evidence>
<accession>A0A6J3Q489</accession>
<organism evidence="7 8">
    <name type="scientific">Tursiops truncatus</name>
    <name type="common">Atlantic bottle-nosed dolphin</name>
    <name type="synonym">Delphinus truncatus</name>
    <dbReference type="NCBI Taxonomy" id="9739"/>
    <lineage>
        <taxon>Eukaryota</taxon>
        <taxon>Metazoa</taxon>
        <taxon>Chordata</taxon>
        <taxon>Craniata</taxon>
        <taxon>Vertebrata</taxon>
        <taxon>Euteleostomi</taxon>
        <taxon>Mammalia</taxon>
        <taxon>Eutheria</taxon>
        <taxon>Laurasiatheria</taxon>
        <taxon>Artiodactyla</taxon>
        <taxon>Whippomorpha</taxon>
        <taxon>Cetacea</taxon>
        <taxon>Odontoceti</taxon>
        <taxon>Delphinidae</taxon>
        <taxon>Tursiops</taxon>
    </lineage>
</organism>
<sequence length="395" mass="42578">MDPYVRVSFLGQQLRDDAPLVDVALATHLLDLRQISHPGGAGERIWPTRAASAWALSALGPAPDCKPHPRDLAPLRKDRGLQEVESLQRSPTSGTCSRLKQALEELVAGSRQFCHGAEHRTMTRPNALDLCRCQGKQLAFSLVQSGEGGSGHPARTLHSCSLPALSEPVGKARTVAPSGPETEQCAREGGTGQEAPGETALPGPGEQRSRDPFLAEVGILRRLLKAPLKKLPLGGLLNQGPGLEEDIPDPEELDWWSKYYASLQELQGQTNFDEDEMDDVGDSDGGNLLSVDGEAQDQGKAEVKGSVSQKKAIATLKIYNSSLEEEFNHFEDWLNVFPLYRGQGGQDGDGEEEGSGNLVGKFKGSYLIYPESEAVSFSDPQISRGIPHRIGPSSS</sequence>
<evidence type="ECO:0000256" key="6">
    <source>
        <dbReference type="SAM" id="MobiDB-lite"/>
    </source>
</evidence>
<keyword evidence="2" id="KW-0812">Transmembrane</keyword>
<dbReference type="PANTHER" id="PTHR12546">
    <property type="entry name" value="FER-1-LIKE"/>
    <property type="match status" value="1"/>
</dbReference>
<dbReference type="AlphaFoldDB" id="A0A6J3Q489"/>
<evidence type="ECO:0000256" key="2">
    <source>
        <dbReference type="ARBA" id="ARBA00022692"/>
    </source>
</evidence>
<dbReference type="RefSeq" id="XP_033697170.1">
    <property type="nucleotide sequence ID" value="XM_033841279.1"/>
</dbReference>
<keyword evidence="4" id="KW-1133">Transmembrane helix</keyword>
<keyword evidence="5" id="KW-0472">Membrane</keyword>
<evidence type="ECO:0000256" key="4">
    <source>
        <dbReference type="ARBA" id="ARBA00022989"/>
    </source>
</evidence>
<dbReference type="GO" id="GO:0007009">
    <property type="term" value="P:plasma membrane organization"/>
    <property type="evidence" value="ECO:0007669"/>
    <property type="project" value="TreeGrafter"/>
</dbReference>
<dbReference type="Proteomes" id="UP000245320">
    <property type="component" value="Chromosome 15"/>
</dbReference>
<dbReference type="PANTHER" id="PTHR12546:SF36">
    <property type="entry name" value="FER-1-LIKE PROTEIN 4"/>
    <property type="match status" value="1"/>
</dbReference>
<keyword evidence="7" id="KW-1185">Reference proteome</keyword>
<evidence type="ECO:0000256" key="3">
    <source>
        <dbReference type="ARBA" id="ARBA00022737"/>
    </source>
</evidence>
<comment type="subcellular location">
    <subcellularLocation>
        <location evidence="1">Membrane</location>
    </subcellularLocation>
</comment>
<dbReference type="InParanoid" id="A0A6J3Q489"/>
<dbReference type="GO" id="GO:0016020">
    <property type="term" value="C:membrane"/>
    <property type="evidence" value="ECO:0007669"/>
    <property type="project" value="UniProtKB-SubCell"/>
</dbReference>
<name>A0A6J3Q489_TURTR</name>
<reference evidence="8" key="1">
    <citation type="submission" date="2025-08" db="UniProtKB">
        <authorList>
            <consortium name="RefSeq"/>
        </authorList>
    </citation>
    <scope>IDENTIFICATION</scope>
    <source>
        <tissue evidence="8">Spleen</tissue>
    </source>
</reference>
<evidence type="ECO:0000313" key="8">
    <source>
        <dbReference type="RefSeq" id="XP_033697170.1"/>
    </source>
</evidence>
<protein>
    <submittedName>
        <fullName evidence="8">Fer-1-like protein 4</fullName>
    </submittedName>
</protein>
<feature type="region of interest" description="Disordered" evidence="6">
    <location>
        <begin position="171"/>
        <end position="210"/>
    </location>
</feature>
<dbReference type="InterPro" id="IPR037721">
    <property type="entry name" value="Ferlin"/>
</dbReference>
<keyword evidence="3" id="KW-0677">Repeat</keyword>
<dbReference type="OrthoDB" id="270970at2759"/>
<evidence type="ECO:0000256" key="1">
    <source>
        <dbReference type="ARBA" id="ARBA00004370"/>
    </source>
</evidence>